<evidence type="ECO:0000313" key="4">
    <source>
        <dbReference type="Proteomes" id="UP000195913"/>
    </source>
</evidence>
<accession>A0A1R4GLG7</accession>
<gene>
    <name evidence="3" type="ORF">FM101_11480</name>
</gene>
<dbReference type="InterPro" id="IPR036388">
    <property type="entry name" value="WH-like_DNA-bd_sf"/>
</dbReference>
<keyword evidence="1" id="KW-0227">DNA damage</keyword>
<dbReference type="GO" id="GO:0006281">
    <property type="term" value="P:DNA repair"/>
    <property type="evidence" value="ECO:0007669"/>
    <property type="project" value="InterPro"/>
</dbReference>
<dbReference type="EMBL" id="FUHW01000038">
    <property type="protein sequence ID" value="SJM69047.1"/>
    <property type="molecule type" value="Genomic_DNA"/>
</dbReference>
<dbReference type="PANTHER" id="PTHR42942">
    <property type="entry name" value="6-O-METHYLGUANINE DNA METHYLTRANSFERASE"/>
    <property type="match status" value="1"/>
</dbReference>
<sequence length="128" mass="13920">MSADYALAVHRLARHIPAGSVLTYGDIAELLGLGGPRQVGAAMARSDGALPWWRVLRADGTLPADLQARATPHWVEESIPLRHGRVRVPAARWQPDEEAFAILDELASTLASPVVVEETAPKRRGRML</sequence>
<keyword evidence="4" id="KW-1185">Reference proteome</keyword>
<feature type="domain" description="Methylated-DNA-[protein]-cysteine S-methyltransferase DNA binding" evidence="2">
    <location>
        <begin position="7"/>
        <end position="63"/>
    </location>
</feature>
<evidence type="ECO:0000256" key="1">
    <source>
        <dbReference type="ARBA" id="ARBA00022763"/>
    </source>
</evidence>
<proteinExistence type="predicted"/>
<dbReference type="SUPFAM" id="SSF46767">
    <property type="entry name" value="Methylated DNA-protein cysteine methyltransferase, C-terminal domain"/>
    <property type="match status" value="1"/>
</dbReference>
<reference evidence="3 4" key="1">
    <citation type="submission" date="2017-02" db="EMBL/GenBank/DDBJ databases">
        <authorList>
            <person name="Peterson S.W."/>
        </authorList>
    </citation>
    <scope>NUCLEOTIDE SEQUENCE [LARGE SCALE GENOMIC DNA]</scope>
    <source>
        <strain evidence="3 4">B Ar 00.02</strain>
    </source>
</reference>
<evidence type="ECO:0000313" key="3">
    <source>
        <dbReference type="EMBL" id="SJM69047.1"/>
    </source>
</evidence>
<dbReference type="CDD" id="cd06445">
    <property type="entry name" value="ATase"/>
    <property type="match status" value="1"/>
</dbReference>
<dbReference type="PANTHER" id="PTHR42942:SF1">
    <property type="entry name" value="ALKYLTRANSFERASE-LIKE PROTEIN 1"/>
    <property type="match status" value="1"/>
</dbReference>
<dbReference type="InterPro" id="IPR036217">
    <property type="entry name" value="MethylDNA_cys_MeTrfase_DNAb"/>
</dbReference>
<dbReference type="AlphaFoldDB" id="A0A1R4GLG7"/>
<protein>
    <recommendedName>
        <fullName evidence="2">Methylated-DNA-[protein]-cysteine S-methyltransferase DNA binding domain-containing protein</fullName>
    </recommendedName>
</protein>
<dbReference type="Pfam" id="PF01035">
    <property type="entry name" value="DNA_binding_1"/>
    <property type="match status" value="1"/>
</dbReference>
<dbReference type="RefSeq" id="WP_086999673.1">
    <property type="nucleotide sequence ID" value="NZ_FUHW01000038.1"/>
</dbReference>
<dbReference type="InterPro" id="IPR014048">
    <property type="entry name" value="MethylDNA_cys_MeTrfase_DNA-bd"/>
</dbReference>
<dbReference type="InterPro" id="IPR052520">
    <property type="entry name" value="ATL_DNA_repair"/>
</dbReference>
<name>A0A1R4GLG7_9MICC</name>
<dbReference type="Gene3D" id="1.10.10.10">
    <property type="entry name" value="Winged helix-like DNA-binding domain superfamily/Winged helix DNA-binding domain"/>
    <property type="match status" value="1"/>
</dbReference>
<dbReference type="Proteomes" id="UP000195913">
    <property type="component" value="Unassembled WGS sequence"/>
</dbReference>
<evidence type="ECO:0000259" key="2">
    <source>
        <dbReference type="Pfam" id="PF01035"/>
    </source>
</evidence>
<organism evidence="3 4">
    <name type="scientific">Arthrobacter rhombi</name>
    <dbReference type="NCBI Taxonomy" id="71253"/>
    <lineage>
        <taxon>Bacteria</taxon>
        <taxon>Bacillati</taxon>
        <taxon>Actinomycetota</taxon>
        <taxon>Actinomycetes</taxon>
        <taxon>Micrococcales</taxon>
        <taxon>Micrococcaceae</taxon>
        <taxon>Arthrobacter</taxon>
    </lineage>
</organism>
<dbReference type="GO" id="GO:0003824">
    <property type="term" value="F:catalytic activity"/>
    <property type="evidence" value="ECO:0007669"/>
    <property type="project" value="InterPro"/>
</dbReference>